<dbReference type="Pfam" id="PF13522">
    <property type="entry name" value="GATase_6"/>
    <property type="match status" value="1"/>
</dbReference>
<dbReference type="InterPro" id="IPR017932">
    <property type="entry name" value="GATase_2_dom"/>
</dbReference>
<accession>A0ABS2W4Z2</accession>
<feature type="domain" description="Glutamine amidotransferase type-2" evidence="3">
    <location>
        <begin position="2"/>
        <end position="299"/>
    </location>
</feature>
<name>A0ABS2W4Z2_9GAMM</name>
<reference evidence="4 5" key="1">
    <citation type="submission" date="2021-02" db="EMBL/GenBank/DDBJ databases">
        <title>A novel species of genus Amphritea isolated from a fishpond in China.</title>
        <authorList>
            <person name="Lu H."/>
        </authorList>
    </citation>
    <scope>NUCLEOTIDE SEQUENCE [LARGE SCALE GENOMIC DNA]</scope>
    <source>
        <strain evidence="4 5">RP18W</strain>
    </source>
</reference>
<keyword evidence="5" id="KW-1185">Reference proteome</keyword>
<keyword evidence="2 4" id="KW-0315">Glutamine amidotransferase</keyword>
<sequence length="301" mass="32966">MCGIVGLYLKNRALESQLGALFEPMLIAMTDRGPDSAGFAIYGDEVADGSIKLTLRHADENYDWAALAEKAQSELNAGVEWFKNSKVAVFKLQTSAAIAEAFVKATAPEVLILSAGQSIEILKEVGLPENIADTFNLKEMKGSHIIGHTRMATESAVTMEGSHPFSTGMDLCLVHNGSLSNHNRLREELKREGIVFETENDSEVAAGYLTWRLQQGDSLNEALTNSLKDLDGFFTFTIGTRDGFAVLRDPIACKPAVMAETDDYVAMASEYQALTTLPGIENARIWEPEPATIYVWERSSH</sequence>
<evidence type="ECO:0000256" key="1">
    <source>
        <dbReference type="ARBA" id="ARBA00022679"/>
    </source>
</evidence>
<protein>
    <submittedName>
        <fullName evidence="4">Glutamine amidotransferase family protein</fullName>
    </submittedName>
</protein>
<dbReference type="PANTHER" id="PTHR11907">
    <property type="entry name" value="AMIDOPHOSPHORIBOSYLTRANSFERASE"/>
    <property type="match status" value="1"/>
</dbReference>
<evidence type="ECO:0000259" key="3">
    <source>
        <dbReference type="PROSITE" id="PS51278"/>
    </source>
</evidence>
<dbReference type="Proteomes" id="UP000760472">
    <property type="component" value="Unassembled WGS sequence"/>
</dbReference>
<organism evidence="4 5">
    <name type="scientific">Amphritea pacifica</name>
    <dbReference type="NCBI Taxonomy" id="2811233"/>
    <lineage>
        <taxon>Bacteria</taxon>
        <taxon>Pseudomonadati</taxon>
        <taxon>Pseudomonadota</taxon>
        <taxon>Gammaproteobacteria</taxon>
        <taxon>Oceanospirillales</taxon>
        <taxon>Oceanospirillaceae</taxon>
        <taxon>Amphritea</taxon>
    </lineage>
</organism>
<dbReference type="RefSeq" id="WP_205210638.1">
    <property type="nucleotide sequence ID" value="NZ_JAFFZO010000016.1"/>
</dbReference>
<dbReference type="PROSITE" id="PS51278">
    <property type="entry name" value="GATASE_TYPE_2"/>
    <property type="match status" value="1"/>
</dbReference>
<dbReference type="EMBL" id="JAFFZP010000005">
    <property type="protein sequence ID" value="MBN0986779.1"/>
    <property type="molecule type" value="Genomic_DNA"/>
</dbReference>
<dbReference type="SUPFAM" id="SSF56235">
    <property type="entry name" value="N-terminal nucleophile aminohydrolases (Ntn hydrolases)"/>
    <property type="match status" value="1"/>
</dbReference>
<dbReference type="InterPro" id="IPR029055">
    <property type="entry name" value="Ntn_hydrolases_N"/>
</dbReference>
<dbReference type="Gene3D" id="3.60.20.10">
    <property type="entry name" value="Glutamine Phosphoribosylpyrophosphate, subunit 1, domain 1"/>
    <property type="match status" value="1"/>
</dbReference>
<comment type="caution">
    <text evidence="4">The sequence shown here is derived from an EMBL/GenBank/DDBJ whole genome shotgun (WGS) entry which is preliminary data.</text>
</comment>
<evidence type="ECO:0000256" key="2">
    <source>
        <dbReference type="ARBA" id="ARBA00022962"/>
    </source>
</evidence>
<proteinExistence type="predicted"/>
<dbReference type="CDD" id="cd01907">
    <property type="entry name" value="GlxB"/>
    <property type="match status" value="1"/>
</dbReference>
<evidence type="ECO:0000313" key="4">
    <source>
        <dbReference type="EMBL" id="MBN0986779.1"/>
    </source>
</evidence>
<keyword evidence="1" id="KW-0808">Transferase</keyword>
<gene>
    <name evidence="4" type="ORF">JW498_05350</name>
</gene>
<evidence type="ECO:0000313" key="5">
    <source>
        <dbReference type="Proteomes" id="UP000760472"/>
    </source>
</evidence>